<organism evidence="3 4">
    <name type="scientific">Marivirga sericea</name>
    <dbReference type="NCBI Taxonomy" id="1028"/>
    <lineage>
        <taxon>Bacteria</taxon>
        <taxon>Pseudomonadati</taxon>
        <taxon>Bacteroidota</taxon>
        <taxon>Cytophagia</taxon>
        <taxon>Cytophagales</taxon>
        <taxon>Marivirgaceae</taxon>
        <taxon>Marivirga</taxon>
    </lineage>
</organism>
<dbReference type="EMBL" id="FXAW01000001">
    <property type="protein sequence ID" value="SMG15769.1"/>
    <property type="molecule type" value="Genomic_DNA"/>
</dbReference>
<dbReference type="AlphaFoldDB" id="A0A1X7ILM5"/>
<protein>
    <submittedName>
        <fullName evidence="3">Cell division protein ZapB</fullName>
    </submittedName>
</protein>
<feature type="transmembrane region" description="Helical" evidence="2">
    <location>
        <begin position="24"/>
        <end position="43"/>
    </location>
</feature>
<keyword evidence="4" id="KW-1185">Reference proteome</keyword>
<evidence type="ECO:0000256" key="1">
    <source>
        <dbReference type="SAM" id="Coils"/>
    </source>
</evidence>
<gene>
    <name evidence="3" type="ORF">SAMN05661096_00805</name>
</gene>
<dbReference type="Proteomes" id="UP000193804">
    <property type="component" value="Unassembled WGS sequence"/>
</dbReference>
<sequence>MSEESKKSNYSYLEKENKNSNKKIIIILFLVVIAAVIGIKFYLDSEKENDRLQQNLEQTYGELDSISTQLDLKIAEIESLGGDITELQLIRKNLESEKEDLKKSNNWAASQIERYKDKVGGYEELLNLQDEKIKKLEAINKELLSENTNLKSEKNVLNDSISRLKNNREVLEDKVEMASRLKAENIKIIAINARGRERDDKEYKPRHIEKLKIQFNLAENSVAQPEGKDIILRVINPLGNALFDVATGSGSFMISGKEMFYTAKQEILFDNTQQQLSFIYDRGEEYKEGVYQLELYADDYLIGKEKFVVN</sequence>
<keyword evidence="3" id="KW-0132">Cell division</keyword>
<dbReference type="GO" id="GO:0051301">
    <property type="term" value="P:cell division"/>
    <property type="evidence" value="ECO:0007669"/>
    <property type="project" value="UniProtKB-KW"/>
</dbReference>
<dbReference type="RefSeq" id="WP_085515782.1">
    <property type="nucleotide sequence ID" value="NZ_FXAW01000001.1"/>
</dbReference>
<keyword evidence="3" id="KW-0131">Cell cycle</keyword>
<accession>A0A1X7ILM5</accession>
<proteinExistence type="predicted"/>
<evidence type="ECO:0000313" key="3">
    <source>
        <dbReference type="EMBL" id="SMG15769.1"/>
    </source>
</evidence>
<keyword evidence="2" id="KW-0812">Transmembrane</keyword>
<keyword evidence="2" id="KW-1133">Transmembrane helix</keyword>
<evidence type="ECO:0000313" key="4">
    <source>
        <dbReference type="Proteomes" id="UP000193804"/>
    </source>
</evidence>
<keyword evidence="1" id="KW-0175">Coiled coil</keyword>
<reference evidence="4" key="1">
    <citation type="submission" date="2017-04" db="EMBL/GenBank/DDBJ databases">
        <authorList>
            <person name="Varghese N."/>
            <person name="Submissions S."/>
        </authorList>
    </citation>
    <scope>NUCLEOTIDE SEQUENCE [LARGE SCALE GENOMIC DNA]</scope>
    <source>
        <strain evidence="4">DSM 4125</strain>
    </source>
</reference>
<evidence type="ECO:0000256" key="2">
    <source>
        <dbReference type="SAM" id="Phobius"/>
    </source>
</evidence>
<dbReference type="OrthoDB" id="848185at2"/>
<keyword evidence="2" id="KW-0472">Membrane</keyword>
<feature type="coiled-coil region" evidence="1">
    <location>
        <begin position="42"/>
        <end position="181"/>
    </location>
</feature>
<name>A0A1X7ILM5_9BACT</name>
<dbReference type="STRING" id="1028.SAMN05661096_00805"/>